<comment type="caution">
    <text evidence="1">The sequence shown here is derived from an EMBL/GenBank/DDBJ whole genome shotgun (WGS) entry which is preliminary data.</text>
</comment>
<name>A0A1F6C649_9BACT</name>
<reference evidence="1 2" key="1">
    <citation type="journal article" date="2016" name="Nat. Commun.">
        <title>Thousands of microbial genomes shed light on interconnected biogeochemical processes in an aquifer system.</title>
        <authorList>
            <person name="Anantharaman K."/>
            <person name="Brown C.T."/>
            <person name="Hug L.A."/>
            <person name="Sharon I."/>
            <person name="Castelle C.J."/>
            <person name="Probst A.J."/>
            <person name="Thomas B.C."/>
            <person name="Singh A."/>
            <person name="Wilkins M.J."/>
            <person name="Karaoz U."/>
            <person name="Brodie E.L."/>
            <person name="Williams K.H."/>
            <person name="Hubbard S.S."/>
            <person name="Banfield J.F."/>
        </authorList>
    </citation>
    <scope>NUCLEOTIDE SEQUENCE [LARGE SCALE GENOMIC DNA]</scope>
</reference>
<dbReference type="EMBL" id="MFKP01000005">
    <property type="protein sequence ID" value="OGG44618.1"/>
    <property type="molecule type" value="Genomic_DNA"/>
</dbReference>
<organism evidence="1 2">
    <name type="scientific">Candidatus Kaiserbacteria bacterium RIFCSPHIGHO2_01_FULL_48_10</name>
    <dbReference type="NCBI Taxonomy" id="1798476"/>
    <lineage>
        <taxon>Bacteria</taxon>
        <taxon>Candidatus Kaiseribacteriota</taxon>
    </lineage>
</organism>
<dbReference type="Proteomes" id="UP000178249">
    <property type="component" value="Unassembled WGS sequence"/>
</dbReference>
<evidence type="ECO:0000313" key="1">
    <source>
        <dbReference type="EMBL" id="OGG44618.1"/>
    </source>
</evidence>
<evidence type="ECO:0000313" key="2">
    <source>
        <dbReference type="Proteomes" id="UP000178249"/>
    </source>
</evidence>
<dbReference type="AlphaFoldDB" id="A0A1F6C649"/>
<gene>
    <name evidence="1" type="ORF">A2841_00615</name>
</gene>
<proteinExistence type="predicted"/>
<accession>A0A1F6C649</accession>
<protein>
    <submittedName>
        <fullName evidence="1">Uncharacterized protein</fullName>
    </submittedName>
</protein>
<sequence length="78" mass="8963">MNISEKAGTHTITDMKDHRARLIQNARLERQHQQGGAVPLECIFKNDFVLHARALNHQIVERLRALHFYPSSGNRAAY</sequence>